<feature type="transmembrane region" description="Helical" evidence="1">
    <location>
        <begin position="295"/>
        <end position="312"/>
    </location>
</feature>
<reference evidence="2" key="1">
    <citation type="submission" date="2013-10" db="EMBL/GenBank/DDBJ databases">
        <title>Genomic analysis of the causative agents of coccidiosis in chickens.</title>
        <authorList>
            <person name="Reid A.J."/>
            <person name="Blake D."/>
            <person name="Billington K."/>
            <person name="Browne H."/>
            <person name="Dunn M."/>
            <person name="Hung S."/>
            <person name="Kawahara F."/>
            <person name="Miranda-Saavedra D."/>
            <person name="Mourier T."/>
            <person name="Nagra H."/>
            <person name="Otto T.D."/>
            <person name="Rawlings N."/>
            <person name="Sanchez A."/>
            <person name="Sanders M."/>
            <person name="Subramaniam C."/>
            <person name="Tay Y."/>
            <person name="Dear P."/>
            <person name="Doerig C."/>
            <person name="Gruber A."/>
            <person name="Parkinson J."/>
            <person name="Shirley M."/>
            <person name="Wan K.L."/>
            <person name="Berriman M."/>
            <person name="Tomley F."/>
            <person name="Pain A."/>
        </authorList>
    </citation>
    <scope>NUCLEOTIDE SEQUENCE [LARGE SCALE GENOMIC DNA]</scope>
    <source>
        <strain evidence="2">Houghton</strain>
    </source>
</reference>
<evidence type="ECO:0000256" key="1">
    <source>
        <dbReference type="SAM" id="Phobius"/>
    </source>
</evidence>
<proteinExistence type="predicted"/>
<keyword evidence="1" id="KW-0472">Membrane</keyword>
<dbReference type="Proteomes" id="UP000030754">
    <property type="component" value="Unassembled WGS sequence"/>
</dbReference>
<reference evidence="2" key="2">
    <citation type="submission" date="2013-10" db="EMBL/GenBank/DDBJ databases">
        <authorList>
            <person name="Aslett M."/>
        </authorList>
    </citation>
    <scope>NUCLEOTIDE SEQUENCE [LARGE SCALE GENOMIC DNA]</scope>
    <source>
        <strain evidence="2">Houghton</strain>
    </source>
</reference>
<organism evidence="2 3">
    <name type="scientific">Eimeria necatrix</name>
    <dbReference type="NCBI Taxonomy" id="51315"/>
    <lineage>
        <taxon>Eukaryota</taxon>
        <taxon>Sar</taxon>
        <taxon>Alveolata</taxon>
        <taxon>Apicomplexa</taxon>
        <taxon>Conoidasida</taxon>
        <taxon>Coccidia</taxon>
        <taxon>Eucoccidiorida</taxon>
        <taxon>Eimeriorina</taxon>
        <taxon>Eimeriidae</taxon>
        <taxon>Eimeria</taxon>
    </lineage>
</organism>
<name>U6MV92_9EIME</name>
<keyword evidence="3" id="KW-1185">Reference proteome</keyword>
<protein>
    <submittedName>
        <fullName evidence="2">Uncharacterized protein</fullName>
    </submittedName>
</protein>
<keyword evidence="1" id="KW-1133">Transmembrane helix</keyword>
<accession>U6MV92</accession>
<dbReference type="EMBL" id="HG725422">
    <property type="protein sequence ID" value="CDJ68117.1"/>
    <property type="molecule type" value="Genomic_DNA"/>
</dbReference>
<dbReference type="VEuPathDB" id="ToxoDB:ENH_00048700"/>
<sequence length="318" mass="33657">MYEGQDNVAGLGELPTVTAATRAGPAAATTVPAPVAAETAPAAEAIPAAASQASTYAEYPSGPSGEGCVSKGSAGVVAGPPPEAAAANAAADAAPEADAAADLAAYRQLHHQRYAERLLREAAEAELIQRQREEQIGVELARRLQQEEFDRLAMENAANRERQRQLAEARFGASATSFQAPTNTAVAIAAADTEGHHYALAPTGGEAMGDDGVRAPLRTNYTERLLGDSPSRLAVSSFRSQRLFEAYSSPMHEERDPDTPGLWALLRQGTWVARGDNSELQICGFSARHLLPCCLWLLLMVLPLIILVYELLSIQTAA</sequence>
<keyword evidence="1" id="KW-0812">Transmembrane</keyword>
<gene>
    <name evidence="2" type="ORF">ENH_00048700</name>
</gene>
<dbReference type="AlphaFoldDB" id="U6MV92"/>
<dbReference type="OrthoDB" id="348917at2759"/>
<dbReference type="RefSeq" id="XP_013436584.1">
    <property type="nucleotide sequence ID" value="XM_013581130.1"/>
</dbReference>
<dbReference type="GeneID" id="25475020"/>
<evidence type="ECO:0000313" key="2">
    <source>
        <dbReference type="EMBL" id="CDJ68117.1"/>
    </source>
</evidence>
<evidence type="ECO:0000313" key="3">
    <source>
        <dbReference type="Proteomes" id="UP000030754"/>
    </source>
</evidence>